<keyword evidence="4" id="KW-0812">Transmembrane</keyword>
<keyword evidence="8" id="KW-1185">Reference proteome</keyword>
<dbReference type="SUPFAM" id="SSF53448">
    <property type="entry name" value="Nucleotide-diphospho-sugar transferases"/>
    <property type="match status" value="1"/>
</dbReference>
<accession>A0ABV7IUP4</accession>
<dbReference type="PANTHER" id="PTHR21461:SF69">
    <property type="entry name" value="GLYCOSYLTRANSFERASE FAMILY 92 PROTEIN"/>
    <property type="match status" value="1"/>
</dbReference>
<name>A0ABV7IUP4_9RHOB</name>
<keyword evidence="6" id="KW-0472">Membrane</keyword>
<evidence type="ECO:0000256" key="5">
    <source>
        <dbReference type="ARBA" id="ARBA00022989"/>
    </source>
</evidence>
<dbReference type="RefSeq" id="WP_380071833.1">
    <property type="nucleotide sequence ID" value="NZ_JBHRTO010000001.1"/>
</dbReference>
<organism evidence="7 8">
    <name type="scientific">Cypionkella sinensis</name>
    <dbReference type="NCBI Taxonomy" id="1756043"/>
    <lineage>
        <taxon>Bacteria</taxon>
        <taxon>Pseudomonadati</taxon>
        <taxon>Pseudomonadota</taxon>
        <taxon>Alphaproteobacteria</taxon>
        <taxon>Rhodobacterales</taxon>
        <taxon>Paracoccaceae</taxon>
        <taxon>Cypionkella</taxon>
    </lineage>
</organism>
<dbReference type="InterPro" id="IPR029044">
    <property type="entry name" value="Nucleotide-diphossugar_trans"/>
</dbReference>
<keyword evidence="5" id="KW-1133">Transmembrane helix</keyword>
<dbReference type="Gene3D" id="3.90.550.10">
    <property type="entry name" value="Spore Coat Polysaccharide Biosynthesis Protein SpsA, Chain A"/>
    <property type="match status" value="1"/>
</dbReference>
<evidence type="ECO:0000313" key="7">
    <source>
        <dbReference type="EMBL" id="MFC3180201.1"/>
    </source>
</evidence>
<comment type="caution">
    <text evidence="7">The sequence shown here is derived from an EMBL/GenBank/DDBJ whole genome shotgun (WGS) entry which is preliminary data.</text>
</comment>
<sequence>MLNNLKRKIQIWNRERVERRRQQRDAKSAYEHVLGVLGIMKNEAMNIDEWVQHYISMGAGKIFLIDNGSTDETISKAQVWIDKGVVELIELPGRHQQKKHYWTAFKAFRIAKRCQWLLVADLDEFWFCPSGDSIAAQLSNFRAFDVIYANWRNFGNNGVEDHPASIRQAFTLAAPELYFHTERKYICRTSVIKSRQSLEIHQVAGARSERTISDNETFHLNHYVVQSMEFFRKVKMTRGNASTATAASVRDMTYFQKFDTPCTMPDHVLANLVASGKIK</sequence>
<evidence type="ECO:0000256" key="4">
    <source>
        <dbReference type="ARBA" id="ARBA00022692"/>
    </source>
</evidence>
<keyword evidence="3 7" id="KW-0808">Transferase</keyword>
<evidence type="ECO:0000256" key="2">
    <source>
        <dbReference type="ARBA" id="ARBA00022676"/>
    </source>
</evidence>
<keyword evidence="2 7" id="KW-0328">Glycosyltransferase</keyword>
<evidence type="ECO:0000313" key="8">
    <source>
        <dbReference type="Proteomes" id="UP001595547"/>
    </source>
</evidence>
<dbReference type="InterPro" id="IPR008166">
    <property type="entry name" value="Glyco_transf_92"/>
</dbReference>
<dbReference type="GO" id="GO:0016757">
    <property type="term" value="F:glycosyltransferase activity"/>
    <property type="evidence" value="ECO:0007669"/>
    <property type="project" value="UniProtKB-KW"/>
</dbReference>
<comment type="subcellular location">
    <subcellularLocation>
        <location evidence="1">Membrane</location>
        <topology evidence="1">Single-pass membrane protein</topology>
    </subcellularLocation>
</comment>
<evidence type="ECO:0000256" key="1">
    <source>
        <dbReference type="ARBA" id="ARBA00004167"/>
    </source>
</evidence>
<dbReference type="Proteomes" id="UP001595547">
    <property type="component" value="Unassembled WGS sequence"/>
</dbReference>
<evidence type="ECO:0000256" key="3">
    <source>
        <dbReference type="ARBA" id="ARBA00022679"/>
    </source>
</evidence>
<dbReference type="Pfam" id="PF01697">
    <property type="entry name" value="Glyco_transf_92"/>
    <property type="match status" value="1"/>
</dbReference>
<dbReference type="PANTHER" id="PTHR21461">
    <property type="entry name" value="GLYCOSYLTRANSFERASE FAMILY 92 PROTEIN"/>
    <property type="match status" value="1"/>
</dbReference>
<dbReference type="EC" id="2.4.-.-" evidence="7"/>
<evidence type="ECO:0000256" key="6">
    <source>
        <dbReference type="ARBA" id="ARBA00023136"/>
    </source>
</evidence>
<proteinExistence type="predicted"/>
<dbReference type="EMBL" id="JBHRTO010000001">
    <property type="protein sequence ID" value="MFC3180201.1"/>
    <property type="molecule type" value="Genomic_DNA"/>
</dbReference>
<gene>
    <name evidence="7" type="ORF">ACFOGH_04295</name>
</gene>
<protein>
    <submittedName>
        <fullName evidence="7">Glycosyltransferase family 2 protein</fullName>
        <ecNumber evidence="7">2.4.-.-</ecNumber>
    </submittedName>
</protein>
<reference evidence="8" key="1">
    <citation type="journal article" date="2019" name="Int. J. Syst. Evol. Microbiol.">
        <title>The Global Catalogue of Microorganisms (GCM) 10K type strain sequencing project: providing services to taxonomists for standard genome sequencing and annotation.</title>
        <authorList>
            <consortium name="The Broad Institute Genomics Platform"/>
            <consortium name="The Broad Institute Genome Sequencing Center for Infectious Disease"/>
            <person name="Wu L."/>
            <person name="Ma J."/>
        </authorList>
    </citation>
    <scope>NUCLEOTIDE SEQUENCE [LARGE SCALE GENOMIC DNA]</scope>
    <source>
        <strain evidence="8">KCTC 52039</strain>
    </source>
</reference>